<comment type="similarity">
    <text evidence="11">Belongs to the class I-like SAM-binding methyltransferase superfamily. RsmB/NOP family.</text>
</comment>
<evidence type="ECO:0000256" key="3">
    <source>
        <dbReference type="ARBA" id="ARBA00022603"/>
    </source>
</evidence>
<feature type="binding site" evidence="11">
    <location>
        <begin position="263"/>
        <end position="269"/>
    </location>
    <ligand>
        <name>S-adenosyl-L-methionine</name>
        <dbReference type="ChEBI" id="CHEBI:59789"/>
    </ligand>
</feature>
<feature type="binding site" evidence="11">
    <location>
        <position position="289"/>
    </location>
    <ligand>
        <name>S-adenosyl-L-methionine</name>
        <dbReference type="ChEBI" id="CHEBI:59789"/>
    </ligand>
</feature>
<dbReference type="GO" id="GO:0008173">
    <property type="term" value="F:RNA methyltransferase activity"/>
    <property type="evidence" value="ECO:0007669"/>
    <property type="project" value="InterPro"/>
</dbReference>
<dbReference type="GO" id="GO:0005762">
    <property type="term" value="C:mitochondrial large ribosomal subunit"/>
    <property type="evidence" value="ECO:0007669"/>
    <property type="project" value="TreeGrafter"/>
</dbReference>
<dbReference type="PRINTS" id="PR02008">
    <property type="entry name" value="RCMTFAMILY"/>
</dbReference>
<dbReference type="GO" id="GO:0003723">
    <property type="term" value="F:RNA binding"/>
    <property type="evidence" value="ECO:0007669"/>
    <property type="project" value="UniProtKB-UniRule"/>
</dbReference>
<feature type="binding site" evidence="11">
    <location>
        <position position="335"/>
    </location>
    <ligand>
        <name>S-adenosyl-L-methionine</name>
        <dbReference type="ChEBI" id="CHEBI:59789"/>
    </ligand>
</feature>
<evidence type="ECO:0000256" key="1">
    <source>
        <dbReference type="ARBA" id="ARBA00004173"/>
    </source>
</evidence>
<dbReference type="EMBL" id="JAWDGP010003890">
    <property type="protein sequence ID" value="KAK3769809.1"/>
    <property type="molecule type" value="Genomic_DNA"/>
</dbReference>
<organism evidence="13 14">
    <name type="scientific">Elysia crispata</name>
    <name type="common">lettuce slug</name>
    <dbReference type="NCBI Taxonomy" id="231223"/>
    <lineage>
        <taxon>Eukaryota</taxon>
        <taxon>Metazoa</taxon>
        <taxon>Spiralia</taxon>
        <taxon>Lophotrochozoa</taxon>
        <taxon>Mollusca</taxon>
        <taxon>Gastropoda</taxon>
        <taxon>Heterobranchia</taxon>
        <taxon>Euthyneura</taxon>
        <taxon>Panpulmonata</taxon>
        <taxon>Sacoglossa</taxon>
        <taxon>Placobranchoidea</taxon>
        <taxon>Plakobranchidae</taxon>
        <taxon>Elysia</taxon>
    </lineage>
</organism>
<evidence type="ECO:0000259" key="12">
    <source>
        <dbReference type="PROSITE" id="PS51686"/>
    </source>
</evidence>
<evidence type="ECO:0000256" key="8">
    <source>
        <dbReference type="ARBA" id="ARBA00023128"/>
    </source>
</evidence>
<evidence type="ECO:0000313" key="13">
    <source>
        <dbReference type="EMBL" id="KAK3769809.1"/>
    </source>
</evidence>
<dbReference type="AlphaFoldDB" id="A0AAE0ZI23"/>
<dbReference type="Gene3D" id="3.40.50.150">
    <property type="entry name" value="Vaccinia Virus protein VP39"/>
    <property type="match status" value="1"/>
</dbReference>
<evidence type="ECO:0000256" key="6">
    <source>
        <dbReference type="ARBA" id="ARBA00022884"/>
    </source>
</evidence>
<protein>
    <recommendedName>
        <fullName evidence="9">NOL1/NOP2/Sun domain family member 4</fullName>
    </recommendedName>
</protein>
<dbReference type="PROSITE" id="PS51686">
    <property type="entry name" value="SAM_MT_RSMB_NOP"/>
    <property type="match status" value="1"/>
</dbReference>
<comment type="caution">
    <text evidence="13">The sequence shown here is derived from an EMBL/GenBank/DDBJ whole genome shotgun (WGS) entry which is preliminary data.</text>
</comment>
<dbReference type="InterPro" id="IPR029063">
    <property type="entry name" value="SAM-dependent_MTases_sf"/>
</dbReference>
<reference evidence="13" key="1">
    <citation type="journal article" date="2023" name="G3 (Bethesda)">
        <title>A reference genome for the long-term kleptoplast-retaining sea slug Elysia crispata morphotype clarki.</title>
        <authorList>
            <person name="Eastman K.E."/>
            <person name="Pendleton A.L."/>
            <person name="Shaikh M.A."/>
            <person name="Suttiyut T."/>
            <person name="Ogas R."/>
            <person name="Tomko P."/>
            <person name="Gavelis G."/>
            <person name="Widhalm J.R."/>
            <person name="Wisecaver J.H."/>
        </authorList>
    </citation>
    <scope>NUCLEOTIDE SEQUENCE</scope>
    <source>
        <strain evidence="13">ECLA1</strain>
    </source>
</reference>
<evidence type="ECO:0000256" key="2">
    <source>
        <dbReference type="ARBA" id="ARBA00022552"/>
    </source>
</evidence>
<dbReference type="Proteomes" id="UP001283361">
    <property type="component" value="Unassembled WGS sequence"/>
</dbReference>
<comment type="caution">
    <text evidence="11">Lacks conserved residue(s) required for the propagation of feature annotation.</text>
</comment>
<gene>
    <name evidence="13" type="ORF">RRG08_046914</name>
</gene>
<evidence type="ECO:0000256" key="5">
    <source>
        <dbReference type="ARBA" id="ARBA00022691"/>
    </source>
</evidence>
<dbReference type="SUPFAM" id="SSF53335">
    <property type="entry name" value="S-adenosyl-L-methionine-dependent methyltransferases"/>
    <property type="match status" value="1"/>
</dbReference>
<keyword evidence="3 11" id="KW-0489">Methyltransferase</keyword>
<keyword evidence="14" id="KW-1185">Reference proteome</keyword>
<dbReference type="GO" id="GO:0031167">
    <property type="term" value="P:rRNA methylation"/>
    <property type="evidence" value="ECO:0007669"/>
    <property type="project" value="TreeGrafter"/>
</dbReference>
<sequence>MTTSLTQQSVRRLLWVHWKKSHLLTTKRFRYKPKWAMHEKRLTNCHQALGHFDAFYKPVYGHDWPSIRVSLLSLPKHCAVVNIYGHFDKTQEKLFDLGTSNFLLNAETEIQFTSDAFRETPENDEQVRKDLRTAIFHDTDGLSAGRTSLLEEQALQDEQDANDDLNLFVPTEKVYSEKDLLLREEISLNSFESRDIGLRVLPAETLSFPQDLKTFVFPSGVVSRFPSPKSHHGTLGYYLMDAASVLPVLALDVQSNDRVLDLCAAPGGKSYLILQMLRLYEGGRLHCNDSAQGRLSRLRSVLNLYFPKDIVEQIKVTKMDGTSEFPEAYNKVLVDVPCNADRHVVTEEDNNLFKVSRTRERLDLVRLQKDLLISAIKSCVPGGTIVYSTCTLSPAQNDGVIQAVAEELWETSEVEVAVQDLTNLSHALSHTFKFHRKSKHGLTVLPTLLNNFGPSFVSKLRRLK</sequence>
<comment type="catalytic activity">
    <reaction evidence="10">
        <text>a cytidine in rRNA + S-adenosyl-L-methionine = a 5-methylcytidine in rRNA + S-adenosyl-L-homocysteine + H(+)</text>
        <dbReference type="Rhea" id="RHEA:61484"/>
        <dbReference type="Rhea" id="RHEA-COMP:15836"/>
        <dbReference type="Rhea" id="RHEA-COMP:15837"/>
        <dbReference type="ChEBI" id="CHEBI:15378"/>
        <dbReference type="ChEBI" id="CHEBI:57856"/>
        <dbReference type="ChEBI" id="CHEBI:59789"/>
        <dbReference type="ChEBI" id="CHEBI:74483"/>
        <dbReference type="ChEBI" id="CHEBI:82748"/>
    </reaction>
</comment>
<keyword evidence="4 11" id="KW-0808">Transferase</keyword>
<evidence type="ECO:0000256" key="11">
    <source>
        <dbReference type="PROSITE-ProRule" id="PRU01023"/>
    </source>
</evidence>
<dbReference type="PANTHER" id="PTHR22808:SF3">
    <property type="entry name" value="5-METHYLCYTOSINE RRNA METHYLTRANSFERASE NSUN4"/>
    <property type="match status" value="1"/>
</dbReference>
<dbReference type="Gene3D" id="6.20.240.40">
    <property type="match status" value="1"/>
</dbReference>
<dbReference type="FunFam" id="3.40.50.150:FF:000055">
    <property type="entry name" value="5-methylcytosine rRNA methyltransferase NSUN4"/>
    <property type="match status" value="1"/>
</dbReference>
<keyword evidence="2" id="KW-0698">rRNA processing</keyword>
<dbReference type="InterPro" id="IPR049560">
    <property type="entry name" value="MeTrfase_RsmB-F_NOP2_cat"/>
</dbReference>
<dbReference type="InterPro" id="IPR023267">
    <property type="entry name" value="RCMT"/>
</dbReference>
<keyword evidence="8" id="KW-0496">Mitochondrion</keyword>
<evidence type="ECO:0000313" key="14">
    <source>
        <dbReference type="Proteomes" id="UP001283361"/>
    </source>
</evidence>
<comment type="subcellular location">
    <subcellularLocation>
        <location evidence="1">Mitochondrion</location>
    </subcellularLocation>
</comment>
<dbReference type="InterPro" id="IPR001678">
    <property type="entry name" value="MeTrfase_RsmB-F_NOP2_dom"/>
</dbReference>
<evidence type="ECO:0000256" key="7">
    <source>
        <dbReference type="ARBA" id="ARBA00022946"/>
    </source>
</evidence>
<dbReference type="Pfam" id="PF01189">
    <property type="entry name" value="Methyltr_RsmB-F"/>
    <property type="match status" value="1"/>
</dbReference>
<name>A0AAE0ZI23_9GAST</name>
<accession>A0AAE0ZI23</accession>
<evidence type="ECO:0000256" key="9">
    <source>
        <dbReference type="ARBA" id="ARBA00042050"/>
    </source>
</evidence>
<feature type="domain" description="SAM-dependent MTase RsmB/NOP-type" evidence="12">
    <location>
        <begin position="172"/>
        <end position="463"/>
    </location>
</feature>
<feature type="active site" description="Nucleophile" evidence="11">
    <location>
        <position position="390"/>
    </location>
</feature>
<proteinExistence type="inferred from homology"/>
<keyword evidence="6 11" id="KW-0694">RNA-binding</keyword>
<dbReference type="PANTHER" id="PTHR22808">
    <property type="entry name" value="NCL1 YEAST -RELATED NOL1/NOP2/FMU SUN DOMAIN-CONTAINING"/>
    <property type="match status" value="1"/>
</dbReference>
<keyword evidence="5 11" id="KW-0949">S-adenosyl-L-methionine</keyword>
<evidence type="ECO:0000256" key="10">
    <source>
        <dbReference type="ARBA" id="ARBA00049302"/>
    </source>
</evidence>
<evidence type="ECO:0000256" key="4">
    <source>
        <dbReference type="ARBA" id="ARBA00022679"/>
    </source>
</evidence>
<keyword evidence="7" id="KW-0809">Transit peptide</keyword>